<feature type="compositionally biased region" description="Acidic residues" evidence="1">
    <location>
        <begin position="705"/>
        <end position="715"/>
    </location>
</feature>
<feature type="region of interest" description="Disordered" evidence="1">
    <location>
        <begin position="618"/>
        <end position="715"/>
    </location>
</feature>
<feature type="compositionally biased region" description="Basic and acidic residues" evidence="1">
    <location>
        <begin position="630"/>
        <end position="645"/>
    </location>
</feature>
<evidence type="ECO:0000313" key="2">
    <source>
        <dbReference type="Proteomes" id="UP000095287"/>
    </source>
</evidence>
<name>A0A1I7YAH1_9BILA</name>
<sequence>MMTHKSSARYDDRGVLVCSHRTHDDTSTLPFDIGDVSSTFPAPLRNIGKQDRNNHSTIMNWTIHCNRDLTEGTNPFIDLVLLKFCSNAYLPYTNVINVESDFAEDSQMEADEAVVSAEQEQCEAGELVEEEEEGQIIEDEAEKEAANGEGAAVEENGAADPSWSLGDEEGEIVDDDEPESSSFNSNHRKRRYSGNDRNNVSQSVSPAPEDKKTAFEKFRNLSFSKKNPFADGSGRDTRSDLRSSRFRPDRDGGNRYRRDDIRDEEARRREKRYERERREADERLRNRMSSGREINDRESRRGYNSAVNHVAYGTPPSQPHSAYGGHGLPGSLWERIDMFIHAPENQLPNLSDDEIYDKLIELLELQNEQNQLIRRREKQIDELRCAIDHEHDEIDRIKMDLPPDYFIGQTNGSSDGHLYVDSMNNGPPGVPLGGPYADRKYLPPMDTAPPPAQYAPMGAGMPPPVNGIRGYQPNIPPPPGPHMMPPPPVFTNPPPFDAARPPPPIVSETIGGIAIPPHLAPHSMKSSNAPVGTQPIPLVPDFSVPPPGFVPAPTIALRTNSPGVNVDRFSSGPTYANDRYGRPGPESYNRDRYATGDRFMNTAPTPLRNVVPAVQNTNLPQSSSWTHSSYQEDDHCNRGPPKDDIVEPSSKRSHLTNDDARAIEETHEPVSAPASVVSAVSEEYPNGVRTPSAPKEEQPETYDVVSDDEDGVNPT</sequence>
<feature type="compositionally biased region" description="Polar residues" evidence="1">
    <location>
        <begin position="618"/>
        <end position="629"/>
    </location>
</feature>
<evidence type="ECO:0000313" key="3">
    <source>
        <dbReference type="WBParaSite" id="L893_g14325.t1"/>
    </source>
</evidence>
<protein>
    <submittedName>
        <fullName evidence="3">Zinc finger CCCH domain-containing protein 13</fullName>
    </submittedName>
</protein>
<feature type="compositionally biased region" description="Acidic residues" evidence="1">
    <location>
        <begin position="166"/>
        <end position="179"/>
    </location>
</feature>
<reference evidence="3" key="1">
    <citation type="submission" date="2016-11" db="UniProtKB">
        <authorList>
            <consortium name="WormBaseParasite"/>
        </authorList>
    </citation>
    <scope>IDENTIFICATION</scope>
</reference>
<dbReference type="Proteomes" id="UP000095287">
    <property type="component" value="Unplaced"/>
</dbReference>
<feature type="compositionally biased region" description="Low complexity" evidence="1">
    <location>
        <begin position="147"/>
        <end position="160"/>
    </location>
</feature>
<feature type="region of interest" description="Disordered" evidence="1">
    <location>
        <begin position="567"/>
        <end position="592"/>
    </location>
</feature>
<dbReference type="AlphaFoldDB" id="A0A1I7YAH1"/>
<feature type="compositionally biased region" description="Basic and acidic residues" evidence="1">
    <location>
        <begin position="208"/>
        <end position="219"/>
    </location>
</feature>
<organism evidence="2 3">
    <name type="scientific">Steinernema glaseri</name>
    <dbReference type="NCBI Taxonomy" id="37863"/>
    <lineage>
        <taxon>Eukaryota</taxon>
        <taxon>Metazoa</taxon>
        <taxon>Ecdysozoa</taxon>
        <taxon>Nematoda</taxon>
        <taxon>Chromadorea</taxon>
        <taxon>Rhabditida</taxon>
        <taxon>Tylenchina</taxon>
        <taxon>Panagrolaimomorpha</taxon>
        <taxon>Strongyloidoidea</taxon>
        <taxon>Steinernematidae</taxon>
        <taxon>Steinernema</taxon>
    </lineage>
</organism>
<evidence type="ECO:0000256" key="1">
    <source>
        <dbReference type="SAM" id="MobiDB-lite"/>
    </source>
</evidence>
<dbReference type="WBParaSite" id="L893_g14325.t1">
    <property type="protein sequence ID" value="L893_g14325.t1"/>
    <property type="gene ID" value="L893_g14325"/>
</dbReference>
<feature type="compositionally biased region" description="Low complexity" evidence="1">
    <location>
        <begin position="669"/>
        <end position="683"/>
    </location>
</feature>
<feature type="region of interest" description="Disordered" evidence="1">
    <location>
        <begin position="143"/>
        <end position="302"/>
    </location>
</feature>
<accession>A0A1I7YAH1</accession>
<feature type="compositionally biased region" description="Basic and acidic residues" evidence="1">
    <location>
        <begin position="655"/>
        <end position="668"/>
    </location>
</feature>
<proteinExistence type="predicted"/>
<keyword evidence="2" id="KW-1185">Reference proteome</keyword>
<feature type="compositionally biased region" description="Basic and acidic residues" evidence="1">
    <location>
        <begin position="233"/>
        <end position="285"/>
    </location>
</feature>
<feature type="compositionally biased region" description="Polar residues" evidence="1">
    <location>
        <begin position="195"/>
        <end position="205"/>
    </location>
</feature>